<keyword evidence="2" id="KW-0808">Transferase</keyword>
<dbReference type="FunFam" id="1.10.510.10:FF:000060">
    <property type="entry name" value="G-type lectin S-receptor-like serine/threonine-protein kinase"/>
    <property type="match status" value="1"/>
</dbReference>
<evidence type="ECO:0000256" key="7">
    <source>
        <dbReference type="ARBA" id="ARBA00023157"/>
    </source>
</evidence>
<dbReference type="GO" id="GO:0005524">
    <property type="term" value="F:ATP binding"/>
    <property type="evidence" value="ECO:0007669"/>
    <property type="project" value="UniProtKB-KW"/>
</dbReference>
<evidence type="ECO:0000313" key="10">
    <source>
        <dbReference type="EMBL" id="TVU24335.1"/>
    </source>
</evidence>
<dbReference type="Gene3D" id="3.30.200.20">
    <property type="entry name" value="Phosphorylase Kinase, domain 1"/>
    <property type="match status" value="1"/>
</dbReference>
<dbReference type="PROSITE" id="PS50011">
    <property type="entry name" value="PROTEIN_KINASE_DOM"/>
    <property type="match status" value="1"/>
</dbReference>
<dbReference type="GO" id="GO:0005886">
    <property type="term" value="C:plasma membrane"/>
    <property type="evidence" value="ECO:0007669"/>
    <property type="project" value="TreeGrafter"/>
</dbReference>
<feature type="non-terminal residue" evidence="10">
    <location>
        <position position="1"/>
    </location>
</feature>
<dbReference type="InterPro" id="IPR011009">
    <property type="entry name" value="Kinase-like_dom_sf"/>
</dbReference>
<keyword evidence="3" id="KW-0732">Signal</keyword>
<evidence type="ECO:0000256" key="4">
    <source>
        <dbReference type="ARBA" id="ARBA00022741"/>
    </source>
</evidence>
<evidence type="ECO:0000259" key="9">
    <source>
        <dbReference type="PROSITE" id="PS50011"/>
    </source>
</evidence>
<dbReference type="SMART" id="SM00220">
    <property type="entry name" value="S_TKc"/>
    <property type="match status" value="1"/>
</dbReference>
<keyword evidence="5" id="KW-0418">Kinase</keyword>
<dbReference type="OrthoDB" id="4062651at2759"/>
<dbReference type="PROSITE" id="PS00108">
    <property type="entry name" value="PROTEIN_KINASE_ST"/>
    <property type="match status" value="1"/>
</dbReference>
<gene>
    <name evidence="10" type="ORF">EJB05_26767</name>
</gene>
<dbReference type="Gene3D" id="1.10.510.10">
    <property type="entry name" value="Transferase(Phosphotransferase) domain 1"/>
    <property type="match status" value="1"/>
</dbReference>
<dbReference type="AlphaFoldDB" id="A0A5J9ULN5"/>
<keyword evidence="11" id="KW-1185">Reference proteome</keyword>
<sequence length="287" mass="32013">GRFPDGLEIAVKRLAARSVQGFTEFKNEIQLIAKLQHTNLVRLLGCCTHGEEKILIYEYLPNKSLDFFIFGTDTARKYVINWKKRLVIIEGVAQGLLYLHKHSRLRVIHRDLKASNILLDCKMNPKISDFGLAKIFDTNESEGNTGRIAATYGYMAPEYASEGIFSIKSDVVSFGVLILETVSGKRTSSVLWKDGLWLQLVDGSIDAECYTLEVKRCINIALLCVQENAADRPTMSDVVAMLNSENLILPEPKHPAYFQVRVTQEEASMIDAPASVNDVTVSSLAGR</sequence>
<dbReference type="InterPro" id="IPR000719">
    <property type="entry name" value="Prot_kinase_dom"/>
</dbReference>
<evidence type="ECO:0000313" key="11">
    <source>
        <dbReference type="Proteomes" id="UP000324897"/>
    </source>
</evidence>
<keyword evidence="6" id="KW-0067">ATP-binding</keyword>
<organism evidence="10 11">
    <name type="scientific">Eragrostis curvula</name>
    <name type="common">weeping love grass</name>
    <dbReference type="NCBI Taxonomy" id="38414"/>
    <lineage>
        <taxon>Eukaryota</taxon>
        <taxon>Viridiplantae</taxon>
        <taxon>Streptophyta</taxon>
        <taxon>Embryophyta</taxon>
        <taxon>Tracheophyta</taxon>
        <taxon>Spermatophyta</taxon>
        <taxon>Magnoliopsida</taxon>
        <taxon>Liliopsida</taxon>
        <taxon>Poales</taxon>
        <taxon>Poaceae</taxon>
        <taxon>PACMAD clade</taxon>
        <taxon>Chloridoideae</taxon>
        <taxon>Eragrostideae</taxon>
        <taxon>Eragrostidinae</taxon>
        <taxon>Eragrostis</taxon>
    </lineage>
</organism>
<dbReference type="PANTHER" id="PTHR27002">
    <property type="entry name" value="RECEPTOR-LIKE SERINE/THREONINE-PROTEIN KINASE SD1-8"/>
    <property type="match status" value="1"/>
</dbReference>
<feature type="domain" description="Protein kinase" evidence="9">
    <location>
        <begin position="1"/>
        <end position="257"/>
    </location>
</feature>
<keyword evidence="1" id="KW-0723">Serine/threonine-protein kinase</keyword>
<dbReference type="Proteomes" id="UP000324897">
    <property type="component" value="Chromosome 2"/>
</dbReference>
<dbReference type="PANTHER" id="PTHR27002:SF935">
    <property type="entry name" value="OS11G0681400 PROTEIN"/>
    <property type="match status" value="1"/>
</dbReference>
<evidence type="ECO:0000256" key="1">
    <source>
        <dbReference type="ARBA" id="ARBA00022527"/>
    </source>
</evidence>
<keyword evidence="4" id="KW-0547">Nucleotide-binding</keyword>
<evidence type="ECO:0000256" key="6">
    <source>
        <dbReference type="ARBA" id="ARBA00022840"/>
    </source>
</evidence>
<dbReference type="SUPFAM" id="SSF56112">
    <property type="entry name" value="Protein kinase-like (PK-like)"/>
    <property type="match status" value="1"/>
</dbReference>
<dbReference type="InterPro" id="IPR021820">
    <property type="entry name" value="S-locus_recpt_kinase_C"/>
</dbReference>
<evidence type="ECO:0000256" key="3">
    <source>
        <dbReference type="ARBA" id="ARBA00022729"/>
    </source>
</evidence>
<dbReference type="PIRSF" id="PIRSF000654">
    <property type="entry name" value="Integrin-linked_kinase"/>
    <property type="match status" value="1"/>
</dbReference>
<dbReference type="GO" id="GO:0004674">
    <property type="term" value="F:protein serine/threonine kinase activity"/>
    <property type="evidence" value="ECO:0007669"/>
    <property type="project" value="UniProtKB-KW"/>
</dbReference>
<comment type="caution">
    <text evidence="10">The sequence shown here is derived from an EMBL/GenBank/DDBJ whole genome shotgun (WGS) entry which is preliminary data.</text>
</comment>
<dbReference type="Pfam" id="PF07714">
    <property type="entry name" value="PK_Tyr_Ser-Thr"/>
    <property type="match status" value="1"/>
</dbReference>
<keyword evidence="7" id="KW-1015">Disulfide bond</keyword>
<dbReference type="InterPro" id="IPR001245">
    <property type="entry name" value="Ser-Thr/Tyr_kinase_cat_dom"/>
</dbReference>
<evidence type="ECO:0000256" key="2">
    <source>
        <dbReference type="ARBA" id="ARBA00022679"/>
    </source>
</evidence>
<evidence type="ECO:0000256" key="8">
    <source>
        <dbReference type="ARBA" id="ARBA00023180"/>
    </source>
</evidence>
<accession>A0A5J9ULN5</accession>
<dbReference type="Gramene" id="TVU24335">
    <property type="protein sequence ID" value="TVU24335"/>
    <property type="gene ID" value="EJB05_26767"/>
</dbReference>
<keyword evidence="8" id="KW-0325">Glycoprotein</keyword>
<evidence type="ECO:0000256" key="5">
    <source>
        <dbReference type="ARBA" id="ARBA00022777"/>
    </source>
</evidence>
<dbReference type="InterPro" id="IPR008271">
    <property type="entry name" value="Ser/Thr_kinase_AS"/>
</dbReference>
<protein>
    <recommendedName>
        <fullName evidence="9">Protein kinase domain-containing protein</fullName>
    </recommendedName>
</protein>
<reference evidence="10 11" key="1">
    <citation type="journal article" date="2019" name="Sci. Rep.">
        <title>A high-quality genome of Eragrostis curvula grass provides insights into Poaceae evolution and supports new strategies to enhance forage quality.</title>
        <authorList>
            <person name="Carballo J."/>
            <person name="Santos B.A.C.M."/>
            <person name="Zappacosta D."/>
            <person name="Garbus I."/>
            <person name="Selva J.P."/>
            <person name="Gallo C.A."/>
            <person name="Diaz A."/>
            <person name="Albertini E."/>
            <person name="Caccamo M."/>
            <person name="Echenique V."/>
        </authorList>
    </citation>
    <scope>NUCLEOTIDE SEQUENCE [LARGE SCALE GENOMIC DNA]</scope>
    <source>
        <strain evidence="11">cv. Victoria</strain>
        <tissue evidence="10">Leaf</tissue>
    </source>
</reference>
<dbReference type="Pfam" id="PF11883">
    <property type="entry name" value="DUF3403"/>
    <property type="match status" value="1"/>
</dbReference>
<dbReference type="EMBL" id="RWGY01000013">
    <property type="protein sequence ID" value="TVU24335.1"/>
    <property type="molecule type" value="Genomic_DNA"/>
</dbReference>
<proteinExistence type="predicted"/>
<name>A0A5J9ULN5_9POAL</name>
<dbReference type="FunFam" id="3.30.200.20:FF:001120">
    <property type="entry name" value="Putative DUF26-domain receptor-like protein kinase family protein"/>
    <property type="match status" value="1"/>
</dbReference>